<comment type="caution">
    <text evidence="1">The sequence shown here is derived from an EMBL/GenBank/DDBJ whole genome shotgun (WGS) entry which is preliminary data.</text>
</comment>
<protein>
    <recommendedName>
        <fullName evidence="3">Reverse transcriptase domain-containing protein</fullName>
    </recommendedName>
</protein>
<dbReference type="AlphaFoldDB" id="A0A3M0KA66"/>
<organism evidence="1 2">
    <name type="scientific">Hirundo rustica rustica</name>
    <dbReference type="NCBI Taxonomy" id="333673"/>
    <lineage>
        <taxon>Eukaryota</taxon>
        <taxon>Metazoa</taxon>
        <taxon>Chordata</taxon>
        <taxon>Craniata</taxon>
        <taxon>Vertebrata</taxon>
        <taxon>Euteleostomi</taxon>
        <taxon>Archelosauria</taxon>
        <taxon>Archosauria</taxon>
        <taxon>Dinosauria</taxon>
        <taxon>Saurischia</taxon>
        <taxon>Theropoda</taxon>
        <taxon>Coelurosauria</taxon>
        <taxon>Aves</taxon>
        <taxon>Neognathae</taxon>
        <taxon>Neoaves</taxon>
        <taxon>Telluraves</taxon>
        <taxon>Australaves</taxon>
        <taxon>Passeriformes</taxon>
        <taxon>Sylvioidea</taxon>
        <taxon>Hirundinidae</taxon>
        <taxon>Hirundo</taxon>
    </lineage>
</organism>
<accession>A0A3M0KA66</accession>
<dbReference type="EMBL" id="QRBI01000112">
    <property type="protein sequence ID" value="RMC10022.1"/>
    <property type="molecule type" value="Genomic_DNA"/>
</dbReference>
<reference evidence="1 2" key="1">
    <citation type="submission" date="2018-07" db="EMBL/GenBank/DDBJ databases">
        <title>A high quality draft genome assembly of the barn swallow (H. rustica rustica).</title>
        <authorList>
            <person name="Formenti G."/>
            <person name="Chiara M."/>
            <person name="Poveda L."/>
            <person name="Francoijs K.-J."/>
            <person name="Bonisoli-Alquati A."/>
            <person name="Canova L."/>
            <person name="Gianfranceschi L."/>
            <person name="Horner D.S."/>
            <person name="Saino N."/>
        </authorList>
    </citation>
    <scope>NUCLEOTIDE SEQUENCE [LARGE SCALE GENOMIC DNA]</scope>
    <source>
        <strain evidence="1">Chelidonia</strain>
        <tissue evidence="1">Blood</tissue>
    </source>
</reference>
<dbReference type="OrthoDB" id="416454at2759"/>
<name>A0A3M0KA66_HIRRU</name>
<gene>
    <name evidence="1" type="ORF">DUI87_12817</name>
</gene>
<evidence type="ECO:0000313" key="2">
    <source>
        <dbReference type="Proteomes" id="UP000269221"/>
    </source>
</evidence>
<proteinExistence type="predicted"/>
<sequence length="79" mass="9086">MEEDMDWRNKEDPIMTCIVDEGEAVDVAYLDFSKAFDTASCIILFKKLAAHNLDSHFFWVKNWVDGQAQRVAMNDVGGW</sequence>
<keyword evidence="2" id="KW-1185">Reference proteome</keyword>
<evidence type="ECO:0000313" key="1">
    <source>
        <dbReference type="EMBL" id="RMC10022.1"/>
    </source>
</evidence>
<dbReference type="Proteomes" id="UP000269221">
    <property type="component" value="Unassembled WGS sequence"/>
</dbReference>
<evidence type="ECO:0008006" key="3">
    <source>
        <dbReference type="Google" id="ProtNLM"/>
    </source>
</evidence>